<feature type="binding site" evidence="10 13">
    <location>
        <position position="467"/>
    </location>
    <ligand>
        <name>Mn(2+)</name>
        <dbReference type="ChEBI" id="CHEBI:29035"/>
        <label>2</label>
    </ligand>
</feature>
<dbReference type="InterPro" id="IPR017850">
    <property type="entry name" value="Alkaline_phosphatase_core_sf"/>
</dbReference>
<dbReference type="GO" id="GO:0030145">
    <property type="term" value="F:manganese ion binding"/>
    <property type="evidence" value="ECO:0007669"/>
    <property type="project" value="UniProtKB-UniRule"/>
</dbReference>
<evidence type="ECO:0000256" key="4">
    <source>
        <dbReference type="ARBA" id="ARBA00012026"/>
    </source>
</evidence>
<evidence type="ECO:0000256" key="9">
    <source>
        <dbReference type="ARBA" id="ARBA00071648"/>
    </source>
</evidence>
<dbReference type="AlphaFoldDB" id="A0A426TZJ4"/>
<feature type="binding site" evidence="10 12">
    <location>
        <position position="189"/>
    </location>
    <ligand>
        <name>substrate</name>
    </ligand>
</feature>
<dbReference type="Pfam" id="PF06415">
    <property type="entry name" value="iPGM_N"/>
    <property type="match status" value="1"/>
</dbReference>
<evidence type="ECO:0000259" key="15">
    <source>
        <dbReference type="Pfam" id="PF06415"/>
    </source>
</evidence>
<dbReference type="HAMAP" id="MF_01038">
    <property type="entry name" value="GpmI"/>
    <property type="match status" value="1"/>
</dbReference>
<dbReference type="Gene3D" id="3.40.1450.10">
    <property type="entry name" value="BPG-independent phosphoglycerate mutase, domain B"/>
    <property type="match status" value="1"/>
</dbReference>
<feature type="domain" description="BPG-independent PGAM N-terminal" evidence="15">
    <location>
        <begin position="86"/>
        <end position="321"/>
    </location>
</feature>
<dbReference type="UniPathway" id="UPA00109">
    <property type="reaction ID" value="UER00186"/>
</dbReference>
<dbReference type="InterPro" id="IPR011258">
    <property type="entry name" value="BPG-indep_PGM_N"/>
</dbReference>
<dbReference type="SUPFAM" id="SSF64158">
    <property type="entry name" value="2,3-Bisphosphoglycerate-independent phosphoglycerate mutase, substrate-binding domain"/>
    <property type="match status" value="1"/>
</dbReference>
<dbReference type="InterPro" id="IPR005995">
    <property type="entry name" value="Pgm_bpd_ind"/>
</dbReference>
<dbReference type="EC" id="5.4.2.12" evidence="4 10"/>
<evidence type="ECO:0000256" key="8">
    <source>
        <dbReference type="ARBA" id="ARBA00023235"/>
    </source>
</evidence>
<dbReference type="FunFam" id="3.40.1450.10:FF:000001">
    <property type="entry name" value="2,3-bisphosphoglycerate-independent phosphoglycerate mutase"/>
    <property type="match status" value="1"/>
</dbReference>
<dbReference type="GO" id="GO:0006007">
    <property type="term" value="P:glucose catabolic process"/>
    <property type="evidence" value="ECO:0007669"/>
    <property type="project" value="InterPro"/>
</dbReference>
<gene>
    <name evidence="10" type="primary">gpmI</name>
    <name evidence="16" type="ORF">EI684_11185</name>
</gene>
<feature type="binding site" evidence="10 13">
    <location>
        <position position="485"/>
    </location>
    <ligand>
        <name>Mn(2+)</name>
        <dbReference type="ChEBI" id="CHEBI:29035"/>
        <label>1</label>
    </ligand>
</feature>
<keyword evidence="7 10" id="KW-0464">Manganese</keyword>
<dbReference type="GO" id="GO:0004619">
    <property type="term" value="F:phosphoglycerate mutase activity"/>
    <property type="evidence" value="ECO:0007669"/>
    <property type="project" value="UniProtKB-UniRule"/>
</dbReference>
<evidence type="ECO:0000313" key="17">
    <source>
        <dbReference type="Proteomes" id="UP000280307"/>
    </source>
</evidence>
<feature type="binding site" evidence="10 13">
    <location>
        <position position="466"/>
    </location>
    <ligand>
        <name>Mn(2+)</name>
        <dbReference type="ChEBI" id="CHEBI:29035"/>
        <label>2</label>
    </ligand>
</feature>
<comment type="function">
    <text evidence="10">Catalyzes the interconversion of 2-phosphoglycerate and 3-phosphoglycerate.</text>
</comment>
<evidence type="ECO:0000256" key="10">
    <source>
        <dbReference type="HAMAP-Rule" id="MF_01038"/>
    </source>
</evidence>
<dbReference type="NCBIfam" id="TIGR01307">
    <property type="entry name" value="pgm_bpd_ind"/>
    <property type="match status" value="1"/>
</dbReference>
<evidence type="ECO:0000256" key="2">
    <source>
        <dbReference type="ARBA" id="ARBA00004798"/>
    </source>
</evidence>
<feature type="binding site" evidence="10 12">
    <location>
        <position position="127"/>
    </location>
    <ligand>
        <name>substrate</name>
    </ligand>
</feature>
<reference evidence="16 17" key="1">
    <citation type="submission" date="2018-12" db="EMBL/GenBank/DDBJ databases">
        <title>Genome Sequence of Candidatus Viridilinea halotolerans isolated from saline sulfide-rich spring.</title>
        <authorList>
            <person name="Grouzdev D.S."/>
            <person name="Burganskaya E.I."/>
            <person name="Krutkina M.S."/>
            <person name="Sukhacheva M.V."/>
            <person name="Gorlenko V.M."/>
        </authorList>
    </citation>
    <scope>NUCLEOTIDE SEQUENCE [LARGE SCALE GENOMIC DNA]</scope>
    <source>
        <strain evidence="16">Chok-6</strain>
    </source>
</reference>
<protein>
    <recommendedName>
        <fullName evidence="9 10">2,3-bisphosphoglycerate-independent phosphoglycerate mutase</fullName>
        <shortName evidence="10">BPG-independent PGAM</shortName>
        <shortName evidence="10">Phosphoglyceromutase</shortName>
        <shortName evidence="10">iPGM</shortName>
        <ecNumber evidence="4 10">5.4.2.12</ecNumber>
    </recommendedName>
</protein>
<keyword evidence="5 10" id="KW-0479">Metal-binding</keyword>
<feature type="active site" description="Phosphoserine intermediate" evidence="10 11">
    <location>
        <position position="66"/>
    </location>
</feature>
<evidence type="ECO:0000256" key="1">
    <source>
        <dbReference type="ARBA" id="ARBA00000370"/>
    </source>
</evidence>
<dbReference type="EMBL" id="RSAS01000432">
    <property type="protein sequence ID" value="RRR71718.1"/>
    <property type="molecule type" value="Genomic_DNA"/>
</dbReference>
<accession>A0A426TZJ4</accession>
<feature type="binding site" evidence="10 13">
    <location>
        <position position="429"/>
    </location>
    <ligand>
        <name>Mn(2+)</name>
        <dbReference type="ChEBI" id="CHEBI:29035"/>
        <label>1</label>
    </ligand>
</feature>
<dbReference type="Pfam" id="PF01676">
    <property type="entry name" value="Metalloenzyme"/>
    <property type="match status" value="1"/>
</dbReference>
<feature type="binding site" evidence="10 13">
    <location>
        <position position="425"/>
    </location>
    <ligand>
        <name>Mn(2+)</name>
        <dbReference type="ChEBI" id="CHEBI:29035"/>
        <label>1</label>
    </ligand>
</feature>
<dbReference type="GO" id="GO:0006096">
    <property type="term" value="P:glycolytic process"/>
    <property type="evidence" value="ECO:0007669"/>
    <property type="project" value="UniProtKB-UniRule"/>
</dbReference>
<dbReference type="InterPro" id="IPR036646">
    <property type="entry name" value="PGAM_B_sf"/>
</dbReference>
<feature type="binding site" evidence="10 12">
    <location>
        <position position="195"/>
    </location>
    <ligand>
        <name>substrate</name>
    </ligand>
</feature>
<evidence type="ECO:0000256" key="5">
    <source>
        <dbReference type="ARBA" id="ARBA00022723"/>
    </source>
</evidence>
<comment type="caution">
    <text evidence="16">The sequence shown here is derived from an EMBL/GenBank/DDBJ whole genome shotgun (WGS) entry which is preliminary data.</text>
</comment>
<feature type="binding site" evidence="10 12">
    <location>
        <begin position="264"/>
        <end position="267"/>
    </location>
    <ligand>
        <name>substrate</name>
    </ligand>
</feature>
<dbReference type="Proteomes" id="UP000280307">
    <property type="component" value="Unassembled WGS sequence"/>
</dbReference>
<name>A0A426TZJ4_9CHLR</name>
<feature type="domain" description="Metalloenzyme" evidence="14">
    <location>
        <begin position="9"/>
        <end position="527"/>
    </location>
</feature>
<evidence type="ECO:0000256" key="7">
    <source>
        <dbReference type="ARBA" id="ARBA00023211"/>
    </source>
</evidence>
<feature type="binding site" evidence="10 12">
    <location>
        <begin position="157"/>
        <end position="158"/>
    </location>
    <ligand>
        <name>substrate</name>
    </ligand>
</feature>
<dbReference type="Gene3D" id="3.40.720.10">
    <property type="entry name" value="Alkaline Phosphatase, subunit A"/>
    <property type="match status" value="1"/>
</dbReference>
<keyword evidence="8 10" id="KW-0413">Isomerase</keyword>
<evidence type="ECO:0000256" key="11">
    <source>
        <dbReference type="PIRSR" id="PIRSR001492-1"/>
    </source>
</evidence>
<evidence type="ECO:0000256" key="12">
    <source>
        <dbReference type="PIRSR" id="PIRSR001492-2"/>
    </source>
</evidence>
<sequence>MSDTVRPRPVVLAILDGWGLAAPSPGNAVDLAATPNVDHWSATCPFTTLAASGLDVGLPPGQIGNSEVGHLNIGAGFVVYQELTRISKAISDGDFFENSVLRGAIAHAQQNGGALHLMGLFGPGGVHAHEDHWHALLELARREGITRVFLHLFLDGRDVLPRSALGFLDNLEAAIARTGVGQVATVIGRYYAMDRDKRWERTGRAYAALVAGHGETAPDPRTAIQRAYDRGENDEFVAPTVIVREHVPVATIQDGDTVIFTNFRPDRGRQLTRALVMPDLNEQIQQHYTKQIAEGQPLPSNVWQRQGQLANLHVITLTQYENGLPVQIAFPPRPVRDPIAAVVSNAGRHQFHIAETEKYPHVTFFLNGGREDPFPGEDRILVPSPKVATYDLQPEMSAAGVTEELLKAIQSDQYDFIVANYANPDMVGHTGDIAAVRRACEAVDSGMGQVVPAVLERGGAVLIIADHGNAEQLIDPESGGAHTAHTTNPVPCILVAAPELGLGDVKLRAGGRLADVAPTLLALMGIKPAGDMTGENLIEGDGV</sequence>
<comment type="similarity">
    <text evidence="3 10">Belongs to the BPG-independent phosphoglycerate mutase family.</text>
</comment>
<feature type="binding site" evidence="10 13">
    <location>
        <position position="16"/>
    </location>
    <ligand>
        <name>Mn(2+)</name>
        <dbReference type="ChEBI" id="CHEBI:29035"/>
        <label>2</label>
    </ligand>
</feature>
<comment type="subunit">
    <text evidence="10">Monomer.</text>
</comment>
<dbReference type="GO" id="GO:0005829">
    <property type="term" value="C:cytosol"/>
    <property type="evidence" value="ECO:0007669"/>
    <property type="project" value="TreeGrafter"/>
</dbReference>
<comment type="cofactor">
    <cofactor evidence="10">
        <name>Mn(2+)</name>
        <dbReference type="ChEBI" id="CHEBI:29035"/>
    </cofactor>
    <text evidence="10">Binds 2 manganese ions per subunit.</text>
</comment>
<dbReference type="CDD" id="cd16010">
    <property type="entry name" value="iPGM"/>
    <property type="match status" value="1"/>
</dbReference>
<keyword evidence="6 10" id="KW-0324">Glycolysis</keyword>
<feature type="binding site" evidence="10 13">
    <location>
        <position position="66"/>
    </location>
    <ligand>
        <name>Mn(2+)</name>
        <dbReference type="ChEBI" id="CHEBI:29035"/>
        <label>2</label>
    </ligand>
</feature>
<dbReference type="PANTHER" id="PTHR31637:SF0">
    <property type="entry name" value="2,3-BISPHOSPHOGLYCERATE-INDEPENDENT PHOSPHOGLYCERATE MUTASE"/>
    <property type="match status" value="1"/>
</dbReference>
<evidence type="ECO:0000313" key="16">
    <source>
        <dbReference type="EMBL" id="RRR71718.1"/>
    </source>
</evidence>
<evidence type="ECO:0000256" key="6">
    <source>
        <dbReference type="ARBA" id="ARBA00023152"/>
    </source>
</evidence>
<comment type="catalytic activity">
    <reaction evidence="1 10">
        <text>(2R)-2-phosphoglycerate = (2R)-3-phosphoglycerate</text>
        <dbReference type="Rhea" id="RHEA:15901"/>
        <dbReference type="ChEBI" id="CHEBI:58272"/>
        <dbReference type="ChEBI" id="CHEBI:58289"/>
        <dbReference type="EC" id="5.4.2.12"/>
    </reaction>
</comment>
<dbReference type="PIRSF" id="PIRSF001492">
    <property type="entry name" value="IPGAM"/>
    <property type="match status" value="1"/>
</dbReference>
<dbReference type="InterPro" id="IPR006124">
    <property type="entry name" value="Metalloenzyme"/>
</dbReference>
<organism evidence="16 17">
    <name type="scientific">Candidatus Viridilinea halotolerans</name>
    <dbReference type="NCBI Taxonomy" id="2491704"/>
    <lineage>
        <taxon>Bacteria</taxon>
        <taxon>Bacillati</taxon>
        <taxon>Chloroflexota</taxon>
        <taxon>Chloroflexia</taxon>
        <taxon>Chloroflexales</taxon>
        <taxon>Chloroflexineae</taxon>
        <taxon>Oscillochloridaceae</taxon>
        <taxon>Candidatus Viridilinea</taxon>
    </lineage>
</organism>
<evidence type="ECO:0000256" key="13">
    <source>
        <dbReference type="PIRSR" id="PIRSR001492-3"/>
    </source>
</evidence>
<dbReference type="SUPFAM" id="SSF53649">
    <property type="entry name" value="Alkaline phosphatase-like"/>
    <property type="match status" value="1"/>
</dbReference>
<proteinExistence type="inferred from homology"/>
<evidence type="ECO:0000256" key="3">
    <source>
        <dbReference type="ARBA" id="ARBA00008819"/>
    </source>
</evidence>
<evidence type="ECO:0000259" key="14">
    <source>
        <dbReference type="Pfam" id="PF01676"/>
    </source>
</evidence>
<comment type="pathway">
    <text evidence="2 10">Carbohydrate degradation; glycolysis; pyruvate from D-glyceraldehyde 3-phosphate: step 3/5.</text>
</comment>
<dbReference type="PANTHER" id="PTHR31637">
    <property type="entry name" value="2,3-BISPHOSPHOGLYCERATE-INDEPENDENT PHOSPHOGLYCERATE MUTASE"/>
    <property type="match status" value="1"/>
</dbReference>
<feature type="binding site" evidence="10 12">
    <location>
        <position position="358"/>
    </location>
    <ligand>
        <name>substrate</name>
    </ligand>
</feature>